<dbReference type="GO" id="GO:0071220">
    <property type="term" value="P:cellular response to bacterial lipoprotein"/>
    <property type="evidence" value="ECO:0007669"/>
    <property type="project" value="UniProtKB-ARBA"/>
</dbReference>
<keyword evidence="4" id="KW-0646">Protease inhibitor</keyword>
<dbReference type="InterPro" id="IPR046350">
    <property type="entry name" value="Cystatin_sf"/>
</dbReference>
<evidence type="ECO:0000256" key="4">
    <source>
        <dbReference type="ARBA" id="ARBA00022690"/>
    </source>
</evidence>
<organism evidence="11 12">
    <name type="scientific">Clarias magur</name>
    <name type="common">Asian catfish</name>
    <name type="synonym">Macropteronotus magur</name>
    <dbReference type="NCBI Taxonomy" id="1594786"/>
    <lineage>
        <taxon>Eukaryota</taxon>
        <taxon>Metazoa</taxon>
        <taxon>Chordata</taxon>
        <taxon>Craniata</taxon>
        <taxon>Vertebrata</taxon>
        <taxon>Euteleostomi</taxon>
        <taxon>Actinopterygii</taxon>
        <taxon>Neopterygii</taxon>
        <taxon>Teleostei</taxon>
        <taxon>Ostariophysi</taxon>
        <taxon>Siluriformes</taxon>
        <taxon>Clariidae</taxon>
        <taxon>Clarias</taxon>
    </lineage>
</organism>
<dbReference type="Proteomes" id="UP000727407">
    <property type="component" value="Unassembled WGS sequence"/>
</dbReference>
<dbReference type="OrthoDB" id="2429551at2759"/>
<dbReference type="GO" id="GO:0002376">
    <property type="term" value="P:immune system process"/>
    <property type="evidence" value="ECO:0007669"/>
    <property type="project" value="UniProtKB-KW"/>
</dbReference>
<reference evidence="11" key="1">
    <citation type="submission" date="2020-07" db="EMBL/GenBank/DDBJ databases">
        <title>Clarias magur genome sequencing, assembly and annotation.</title>
        <authorList>
            <person name="Kushwaha B."/>
            <person name="Kumar R."/>
            <person name="Das P."/>
            <person name="Joshi C.G."/>
            <person name="Kumar D."/>
            <person name="Nagpure N.S."/>
            <person name="Pandey M."/>
            <person name="Agarwal S."/>
            <person name="Srivastava S."/>
            <person name="Singh M."/>
            <person name="Sahoo L."/>
            <person name="Jayasankar P."/>
            <person name="Meher P.K."/>
            <person name="Koringa P.G."/>
            <person name="Iquebal M.A."/>
            <person name="Das S.P."/>
            <person name="Bit A."/>
            <person name="Patnaik S."/>
            <person name="Patel N."/>
            <person name="Shah T.M."/>
            <person name="Hinsu A."/>
            <person name="Jena J.K."/>
        </authorList>
    </citation>
    <scope>NUCLEOTIDE SEQUENCE</scope>
    <source>
        <strain evidence="11">CIFAMagur01</strain>
        <tissue evidence="11">Testis</tissue>
    </source>
</reference>
<dbReference type="PANTHER" id="PTHR11414:SF21">
    <property type="entry name" value="CYSTATIN 14A, TANDEM DUPLICATE 1-RELATED"/>
    <property type="match status" value="1"/>
</dbReference>
<evidence type="ECO:0000313" key="11">
    <source>
        <dbReference type="EMBL" id="KAF5903623.1"/>
    </source>
</evidence>
<keyword evidence="6" id="KW-0391">Immunity</keyword>
<evidence type="ECO:0000256" key="2">
    <source>
        <dbReference type="ARBA" id="ARBA00009403"/>
    </source>
</evidence>
<dbReference type="SMART" id="SM00043">
    <property type="entry name" value="CY"/>
    <property type="match status" value="1"/>
</dbReference>
<dbReference type="PROSITE" id="PS00287">
    <property type="entry name" value="CYSTATIN"/>
    <property type="match status" value="1"/>
</dbReference>
<evidence type="ECO:0000259" key="10">
    <source>
        <dbReference type="SMART" id="SM00043"/>
    </source>
</evidence>
<dbReference type="GO" id="GO:0005829">
    <property type="term" value="C:cytosol"/>
    <property type="evidence" value="ECO:0007669"/>
    <property type="project" value="TreeGrafter"/>
</dbReference>
<evidence type="ECO:0000256" key="7">
    <source>
        <dbReference type="ARBA" id="ARBA00040677"/>
    </source>
</evidence>
<evidence type="ECO:0000256" key="5">
    <source>
        <dbReference type="ARBA" id="ARBA00022704"/>
    </source>
</evidence>
<dbReference type="PRINTS" id="PR00295">
    <property type="entry name" value="STEFINA"/>
</dbReference>
<name>A0A8J4UAL9_CLAMG</name>
<keyword evidence="3" id="KW-0963">Cytoplasm</keyword>
<evidence type="ECO:0000256" key="6">
    <source>
        <dbReference type="ARBA" id="ARBA00022859"/>
    </source>
</evidence>
<feature type="compositionally biased region" description="Polar residues" evidence="9">
    <location>
        <begin position="17"/>
        <end position="32"/>
    </location>
</feature>
<gene>
    <name evidence="11" type="ORF">DAT39_006666</name>
</gene>
<dbReference type="CDD" id="cd00042">
    <property type="entry name" value="CY"/>
    <property type="match status" value="1"/>
</dbReference>
<dbReference type="InterPro" id="IPR001713">
    <property type="entry name" value="Prot_inh_stefin"/>
</dbReference>
<dbReference type="GO" id="GO:0004869">
    <property type="term" value="F:cysteine-type endopeptidase inhibitor activity"/>
    <property type="evidence" value="ECO:0007669"/>
    <property type="project" value="UniProtKB-KW"/>
</dbReference>
<sequence>MVDLIAMDVPSDIAVQDRQQVQESDGPSSGTLSGEDERDDALMQRETINLKNPCDNPMETDTVIMSLGGGLSEQEEATAEVQKICDEEVCSLRLFTAPIIMAGMMCGGLAESKQADAEVQQICDKMKDHAEKKAGKKFNVFTAKSYKTQVVAGRNLFIKVHVGGEECVHIRVYEKLPCYGGDLELSDLQYPKSHQDPIEYF</sequence>
<dbReference type="AlphaFoldDB" id="A0A8J4UAL9"/>
<dbReference type="InterPro" id="IPR000010">
    <property type="entry name" value="Cystatin_dom"/>
</dbReference>
<comment type="similarity">
    <text evidence="2">Belongs to the cystatin family.</text>
</comment>
<accession>A0A8J4UAL9</accession>
<dbReference type="SUPFAM" id="SSF54403">
    <property type="entry name" value="Cystatin/monellin"/>
    <property type="match status" value="1"/>
</dbReference>
<comment type="caution">
    <text evidence="11">The sequence shown here is derived from an EMBL/GenBank/DDBJ whole genome shotgun (WGS) entry which is preliminary data.</text>
</comment>
<feature type="domain" description="Cystatin" evidence="10">
    <location>
        <begin position="104"/>
        <end position="196"/>
    </location>
</feature>
<protein>
    <recommendedName>
        <fullName evidence="7">Cystatin-B</fullName>
    </recommendedName>
    <alternativeName>
        <fullName evidence="8">Stefin-B</fullName>
    </alternativeName>
</protein>
<evidence type="ECO:0000256" key="9">
    <source>
        <dbReference type="SAM" id="MobiDB-lite"/>
    </source>
</evidence>
<keyword evidence="12" id="KW-1185">Reference proteome</keyword>
<dbReference type="EMBL" id="QNUK01000071">
    <property type="protein sequence ID" value="KAF5903623.1"/>
    <property type="molecule type" value="Genomic_DNA"/>
</dbReference>
<evidence type="ECO:0000313" key="12">
    <source>
        <dbReference type="Proteomes" id="UP000727407"/>
    </source>
</evidence>
<proteinExistence type="inferred from homology"/>
<dbReference type="FunFam" id="3.10.450.10:FF:000001">
    <property type="entry name" value="Cystatin-A"/>
    <property type="match status" value="1"/>
</dbReference>
<feature type="region of interest" description="Disordered" evidence="9">
    <location>
        <begin position="17"/>
        <end position="39"/>
    </location>
</feature>
<dbReference type="Gene3D" id="3.10.450.10">
    <property type="match status" value="1"/>
</dbReference>
<dbReference type="PANTHER" id="PTHR11414">
    <property type="entry name" value="CYSTATIN FAMILY MEMBER"/>
    <property type="match status" value="1"/>
</dbReference>
<evidence type="ECO:0000256" key="3">
    <source>
        <dbReference type="ARBA" id="ARBA00022490"/>
    </source>
</evidence>
<keyword evidence="5" id="KW-0789">Thiol protease inhibitor</keyword>
<evidence type="ECO:0000256" key="1">
    <source>
        <dbReference type="ARBA" id="ARBA00004496"/>
    </source>
</evidence>
<comment type="subcellular location">
    <subcellularLocation>
        <location evidence="1">Cytoplasm</location>
    </subcellularLocation>
</comment>
<dbReference type="Pfam" id="PF00031">
    <property type="entry name" value="Cystatin"/>
    <property type="match status" value="1"/>
</dbReference>
<evidence type="ECO:0000256" key="8">
    <source>
        <dbReference type="ARBA" id="ARBA00041437"/>
    </source>
</evidence>
<dbReference type="InterPro" id="IPR018073">
    <property type="entry name" value="Prot_inh_cystat_CS"/>
</dbReference>